<gene>
    <name evidence="2" type="ORF">LEP1GSC179_0018</name>
</gene>
<dbReference type="Proteomes" id="UP000006329">
    <property type="component" value="Unassembled WGS sequence"/>
</dbReference>
<keyword evidence="1" id="KW-0472">Membrane</keyword>
<organism evidence="2 3">
    <name type="scientific">Leptospira santarosai str. MOR084</name>
    <dbReference type="NCBI Taxonomy" id="1049984"/>
    <lineage>
        <taxon>Bacteria</taxon>
        <taxon>Pseudomonadati</taxon>
        <taxon>Spirochaetota</taxon>
        <taxon>Spirochaetia</taxon>
        <taxon>Leptospirales</taxon>
        <taxon>Leptospiraceae</taxon>
        <taxon>Leptospira</taxon>
    </lineage>
</organism>
<dbReference type="AlphaFoldDB" id="A0A0E2BI21"/>
<evidence type="ECO:0000313" key="2">
    <source>
        <dbReference type="EMBL" id="EKO34983.1"/>
    </source>
</evidence>
<dbReference type="EMBL" id="AHON02000025">
    <property type="protein sequence ID" value="EKO34983.1"/>
    <property type="molecule type" value="Genomic_DNA"/>
</dbReference>
<comment type="caution">
    <text evidence="2">The sequence shown here is derived from an EMBL/GenBank/DDBJ whole genome shotgun (WGS) entry which is preliminary data.</text>
</comment>
<name>A0A0E2BI21_9LEPT</name>
<keyword evidence="3" id="KW-1185">Reference proteome</keyword>
<accession>A0A0E2BI21</accession>
<feature type="transmembrane region" description="Helical" evidence="1">
    <location>
        <begin position="6"/>
        <end position="23"/>
    </location>
</feature>
<sequence>MNEFFLIFSLGLVIFFGVEIYRYRFRRLSSKQILNEQNKKYAKTE</sequence>
<keyword evidence="1" id="KW-0812">Transmembrane</keyword>
<evidence type="ECO:0000256" key="1">
    <source>
        <dbReference type="SAM" id="Phobius"/>
    </source>
</evidence>
<evidence type="ECO:0000313" key="3">
    <source>
        <dbReference type="Proteomes" id="UP000006329"/>
    </source>
</evidence>
<proteinExistence type="predicted"/>
<protein>
    <submittedName>
        <fullName evidence="2">Uncharacterized protein</fullName>
    </submittedName>
</protein>
<keyword evidence="1" id="KW-1133">Transmembrane helix</keyword>
<reference evidence="2" key="1">
    <citation type="submission" date="2012-10" db="EMBL/GenBank/DDBJ databases">
        <authorList>
            <person name="Harkins D.M."/>
            <person name="Durkin A.S."/>
            <person name="Brinkac L.M."/>
            <person name="Haft D.H."/>
            <person name="Selengut J.D."/>
            <person name="Sanka R."/>
            <person name="DePew J."/>
            <person name="Purushe J."/>
            <person name="Matthias M.A."/>
            <person name="Vinetz J.M."/>
            <person name="Sutton G.G."/>
            <person name="Nierman W.C."/>
            <person name="Fouts D.E."/>
        </authorList>
    </citation>
    <scope>NUCLEOTIDE SEQUENCE [LARGE SCALE GENOMIC DNA]</scope>
    <source>
        <strain evidence="2">MOR084</strain>
    </source>
</reference>